<dbReference type="GO" id="GO:0003700">
    <property type="term" value="F:DNA-binding transcription factor activity"/>
    <property type="evidence" value="ECO:0007669"/>
    <property type="project" value="TreeGrafter"/>
</dbReference>
<dbReference type="PANTHER" id="PTHR30146">
    <property type="entry name" value="LACI-RELATED TRANSCRIPTIONAL REPRESSOR"/>
    <property type="match status" value="1"/>
</dbReference>
<accession>A0A443JB22</accession>
<dbReference type="CDD" id="cd01392">
    <property type="entry name" value="HTH_LacI"/>
    <property type="match status" value="1"/>
</dbReference>
<comment type="caution">
    <text evidence="5">The sequence shown here is derived from an EMBL/GenBank/DDBJ whole genome shotgun (WGS) entry which is preliminary data.</text>
</comment>
<dbReference type="AlphaFoldDB" id="A0A443JB22"/>
<dbReference type="PROSITE" id="PS00356">
    <property type="entry name" value="HTH_LACI_1"/>
    <property type="match status" value="1"/>
</dbReference>
<evidence type="ECO:0000259" key="4">
    <source>
        <dbReference type="PROSITE" id="PS50932"/>
    </source>
</evidence>
<keyword evidence="3" id="KW-0804">Transcription</keyword>
<dbReference type="EMBL" id="SAUZ01000025">
    <property type="protein sequence ID" value="RWR17692.1"/>
    <property type="molecule type" value="Genomic_DNA"/>
</dbReference>
<sequence>MPKKFHMTHRPGWKGPSLKEIARLAGVGTATADRVLNNRGGVREKTRTQVLAALEKLSQDTVRSDAILDIRLFCESGETFNAMLEQAQTEVNRSLPGVRIHGTFVTTSLVDPMVLARQMEQDGAVADGVIVVAREHPAINRAIRKLCGAGIPVACLTSDLPSSRRGTYVGNDQYAAGSVAAVLIGNGLPRERNNILIVVSAPFRSQQEREMGCRRVLRADFPHLKIEERVISNDDPEATRDQLLKYFETNGVPAAIYNVAGANRGVAKALEDVGKQHETIFIGHELSHHSRALLESGHMDYVISHDFAAELASATQWVRSARDGVSAPPAHSQILVHTRYNCG</sequence>
<feature type="domain" description="HTH lacI-type" evidence="4">
    <location>
        <begin position="16"/>
        <end position="57"/>
    </location>
</feature>
<dbReference type="SUPFAM" id="SSF47413">
    <property type="entry name" value="lambda repressor-like DNA-binding domains"/>
    <property type="match status" value="1"/>
</dbReference>
<gene>
    <name evidence="5" type="ORF">D2T30_18260</name>
</gene>
<evidence type="ECO:0000256" key="2">
    <source>
        <dbReference type="ARBA" id="ARBA00023125"/>
    </source>
</evidence>
<name>A0A443JB22_9RHOB</name>
<reference evidence="5 6" key="2">
    <citation type="submission" date="2019-01" db="EMBL/GenBank/DDBJ databases">
        <authorList>
            <person name="Li Y."/>
        </authorList>
    </citation>
    <scope>NUCLEOTIDE SEQUENCE [LARGE SCALE GENOMIC DNA]</scope>
    <source>
        <strain evidence="5 6">SK2B-1</strain>
    </source>
</reference>
<organism evidence="5 6">
    <name type="scientific">Paenirhodobacter populi</name>
    <dbReference type="NCBI Taxonomy" id="2306993"/>
    <lineage>
        <taxon>Bacteria</taxon>
        <taxon>Pseudomonadati</taxon>
        <taxon>Pseudomonadota</taxon>
        <taxon>Alphaproteobacteria</taxon>
        <taxon>Rhodobacterales</taxon>
        <taxon>Rhodobacter group</taxon>
        <taxon>Paenirhodobacter</taxon>
    </lineage>
</organism>
<evidence type="ECO:0000256" key="1">
    <source>
        <dbReference type="ARBA" id="ARBA00023015"/>
    </source>
</evidence>
<dbReference type="Proteomes" id="UP000284476">
    <property type="component" value="Unassembled WGS sequence"/>
</dbReference>
<dbReference type="GO" id="GO:0000976">
    <property type="term" value="F:transcription cis-regulatory region binding"/>
    <property type="evidence" value="ECO:0007669"/>
    <property type="project" value="TreeGrafter"/>
</dbReference>
<dbReference type="PANTHER" id="PTHR30146:SF152">
    <property type="entry name" value="TRANSCRIPTIONAL REGULATORY PROTEIN"/>
    <property type="match status" value="1"/>
</dbReference>
<reference evidence="5 6" key="1">
    <citation type="submission" date="2019-01" db="EMBL/GenBank/DDBJ databases">
        <title>Sinorhodobacter populi sp. nov. isolated from the symptomatic bark tissue of Populus euramericana canker.</title>
        <authorList>
            <person name="Xu G."/>
        </authorList>
    </citation>
    <scope>NUCLEOTIDE SEQUENCE [LARGE SCALE GENOMIC DNA]</scope>
    <source>
        <strain evidence="5 6">SK2B-1</strain>
    </source>
</reference>
<evidence type="ECO:0000313" key="5">
    <source>
        <dbReference type="EMBL" id="RWR17692.1"/>
    </source>
</evidence>
<dbReference type="PROSITE" id="PS50932">
    <property type="entry name" value="HTH_LACI_2"/>
    <property type="match status" value="1"/>
</dbReference>
<dbReference type="InterPro" id="IPR000843">
    <property type="entry name" value="HTH_LacI"/>
</dbReference>
<dbReference type="Gene3D" id="1.10.260.40">
    <property type="entry name" value="lambda repressor-like DNA-binding domains"/>
    <property type="match status" value="1"/>
</dbReference>
<dbReference type="SUPFAM" id="SSF53822">
    <property type="entry name" value="Periplasmic binding protein-like I"/>
    <property type="match status" value="1"/>
</dbReference>
<keyword evidence="2 5" id="KW-0238">DNA-binding</keyword>
<dbReference type="CDD" id="cd06307">
    <property type="entry name" value="PBP1_sugar_binding"/>
    <property type="match status" value="1"/>
</dbReference>
<dbReference type="InterPro" id="IPR025997">
    <property type="entry name" value="SBP_2_dom"/>
</dbReference>
<evidence type="ECO:0000256" key="3">
    <source>
        <dbReference type="ARBA" id="ARBA00023163"/>
    </source>
</evidence>
<dbReference type="Gene3D" id="3.40.50.2300">
    <property type="match status" value="2"/>
</dbReference>
<dbReference type="SMART" id="SM00354">
    <property type="entry name" value="HTH_LACI"/>
    <property type="match status" value="1"/>
</dbReference>
<evidence type="ECO:0000313" key="6">
    <source>
        <dbReference type="Proteomes" id="UP000284476"/>
    </source>
</evidence>
<dbReference type="Pfam" id="PF00356">
    <property type="entry name" value="LacI"/>
    <property type="match status" value="1"/>
</dbReference>
<dbReference type="Pfam" id="PF13407">
    <property type="entry name" value="Peripla_BP_4"/>
    <property type="match status" value="1"/>
</dbReference>
<dbReference type="InterPro" id="IPR010982">
    <property type="entry name" value="Lambda_DNA-bd_dom_sf"/>
</dbReference>
<dbReference type="InterPro" id="IPR028082">
    <property type="entry name" value="Peripla_BP_I"/>
</dbReference>
<proteinExistence type="predicted"/>
<protein>
    <submittedName>
        <fullName evidence="5">LacI family DNA-binding transcriptional regulator</fullName>
    </submittedName>
</protein>
<keyword evidence="1" id="KW-0805">Transcription regulation</keyword>